<dbReference type="AlphaFoldDB" id="A0A226DZP0"/>
<name>A0A226DZP0_FOLCA</name>
<feature type="compositionally biased region" description="Low complexity" evidence="6">
    <location>
        <begin position="118"/>
        <end position="127"/>
    </location>
</feature>
<dbReference type="InterPro" id="IPR051940">
    <property type="entry name" value="Chitin_bind-dev_reg"/>
</dbReference>
<keyword evidence="4" id="KW-1015">Disulfide bond</keyword>
<evidence type="ECO:0000259" key="8">
    <source>
        <dbReference type="PROSITE" id="PS50940"/>
    </source>
</evidence>
<feature type="compositionally biased region" description="Low complexity" evidence="6">
    <location>
        <begin position="81"/>
        <end position="94"/>
    </location>
</feature>
<feature type="chain" id="PRO_5012058971" evidence="7">
    <location>
        <begin position="21"/>
        <end position="363"/>
    </location>
</feature>
<dbReference type="InterPro" id="IPR002557">
    <property type="entry name" value="Chitin-bd_dom"/>
</dbReference>
<dbReference type="GO" id="GO:0005576">
    <property type="term" value="C:extracellular region"/>
    <property type="evidence" value="ECO:0007669"/>
    <property type="project" value="InterPro"/>
</dbReference>
<dbReference type="PROSITE" id="PS50940">
    <property type="entry name" value="CHIT_BIND_II"/>
    <property type="match status" value="3"/>
</dbReference>
<dbReference type="GO" id="GO:0008061">
    <property type="term" value="F:chitin binding"/>
    <property type="evidence" value="ECO:0007669"/>
    <property type="project" value="UniProtKB-KW"/>
</dbReference>
<feature type="compositionally biased region" description="Pro residues" evidence="6">
    <location>
        <begin position="95"/>
        <end position="117"/>
    </location>
</feature>
<proteinExistence type="predicted"/>
<dbReference type="PANTHER" id="PTHR23301:SF0">
    <property type="entry name" value="CHITIN-BINDING TYPE-2 DOMAIN-CONTAINING PROTEIN-RELATED"/>
    <property type="match status" value="1"/>
</dbReference>
<evidence type="ECO:0000256" key="1">
    <source>
        <dbReference type="ARBA" id="ARBA00022669"/>
    </source>
</evidence>
<feature type="domain" description="Chitin-binding type-2" evidence="8">
    <location>
        <begin position="191"/>
        <end position="249"/>
    </location>
</feature>
<dbReference type="Proteomes" id="UP000198287">
    <property type="component" value="Unassembled WGS sequence"/>
</dbReference>
<dbReference type="STRING" id="158441.A0A226DZP0"/>
<dbReference type="Pfam" id="PF01607">
    <property type="entry name" value="CBM_14"/>
    <property type="match status" value="3"/>
</dbReference>
<dbReference type="EMBL" id="LNIX01000010">
    <property type="protein sequence ID" value="OXA49666.1"/>
    <property type="molecule type" value="Genomic_DNA"/>
</dbReference>
<organism evidence="9 10">
    <name type="scientific">Folsomia candida</name>
    <name type="common">Springtail</name>
    <dbReference type="NCBI Taxonomy" id="158441"/>
    <lineage>
        <taxon>Eukaryota</taxon>
        <taxon>Metazoa</taxon>
        <taxon>Ecdysozoa</taxon>
        <taxon>Arthropoda</taxon>
        <taxon>Hexapoda</taxon>
        <taxon>Collembola</taxon>
        <taxon>Entomobryomorpha</taxon>
        <taxon>Isotomoidea</taxon>
        <taxon>Isotomidae</taxon>
        <taxon>Proisotominae</taxon>
        <taxon>Folsomia</taxon>
    </lineage>
</organism>
<keyword evidence="5" id="KW-0325">Glycoprotein</keyword>
<evidence type="ECO:0000256" key="5">
    <source>
        <dbReference type="ARBA" id="ARBA00023180"/>
    </source>
</evidence>
<evidence type="ECO:0000256" key="7">
    <source>
        <dbReference type="SAM" id="SignalP"/>
    </source>
</evidence>
<evidence type="ECO:0000256" key="3">
    <source>
        <dbReference type="ARBA" id="ARBA00022737"/>
    </source>
</evidence>
<feature type="region of interest" description="Disordered" evidence="6">
    <location>
        <begin position="73"/>
        <end position="192"/>
    </location>
</feature>
<keyword evidence="2 7" id="KW-0732">Signal</keyword>
<reference evidence="9 10" key="1">
    <citation type="submission" date="2015-12" db="EMBL/GenBank/DDBJ databases">
        <title>The genome of Folsomia candida.</title>
        <authorList>
            <person name="Faddeeva A."/>
            <person name="Derks M.F."/>
            <person name="Anvar Y."/>
            <person name="Smit S."/>
            <person name="Van Straalen N."/>
            <person name="Roelofs D."/>
        </authorList>
    </citation>
    <scope>NUCLEOTIDE SEQUENCE [LARGE SCALE GENOMIC DNA]</scope>
    <source>
        <strain evidence="9 10">VU population</strain>
        <tissue evidence="9">Whole body</tissue>
    </source>
</reference>
<keyword evidence="1" id="KW-0147">Chitin-binding</keyword>
<dbReference type="SMART" id="SM00494">
    <property type="entry name" value="ChtBD2"/>
    <property type="match status" value="3"/>
</dbReference>
<dbReference type="SUPFAM" id="SSF57625">
    <property type="entry name" value="Invertebrate chitin-binding proteins"/>
    <property type="match status" value="3"/>
</dbReference>
<keyword evidence="10" id="KW-1185">Reference proteome</keyword>
<protein>
    <submittedName>
        <fullName evidence="9">Peritrophin-1</fullName>
    </submittedName>
</protein>
<accession>A0A226DZP0</accession>
<dbReference type="Gene3D" id="2.170.140.10">
    <property type="entry name" value="Chitin binding domain"/>
    <property type="match status" value="3"/>
</dbReference>
<comment type="caution">
    <text evidence="9">The sequence shown here is derived from an EMBL/GenBank/DDBJ whole genome shotgun (WGS) entry which is preliminary data.</text>
</comment>
<dbReference type="PANTHER" id="PTHR23301">
    <property type="entry name" value="CHITIN BINDING PERITROPHIN-A"/>
    <property type="match status" value="1"/>
</dbReference>
<dbReference type="OrthoDB" id="6020543at2759"/>
<keyword evidence="3" id="KW-0677">Repeat</keyword>
<evidence type="ECO:0000256" key="2">
    <source>
        <dbReference type="ARBA" id="ARBA00022729"/>
    </source>
</evidence>
<dbReference type="OMA" id="TEIFASC"/>
<feature type="compositionally biased region" description="Low complexity" evidence="6">
    <location>
        <begin position="137"/>
        <end position="149"/>
    </location>
</feature>
<feature type="domain" description="Chitin-binding type-2" evidence="8">
    <location>
        <begin position="22"/>
        <end position="77"/>
    </location>
</feature>
<evidence type="ECO:0000313" key="10">
    <source>
        <dbReference type="Proteomes" id="UP000198287"/>
    </source>
</evidence>
<evidence type="ECO:0000313" key="9">
    <source>
        <dbReference type="EMBL" id="OXA49666.1"/>
    </source>
</evidence>
<feature type="signal peptide" evidence="7">
    <location>
        <begin position="1"/>
        <end position="20"/>
    </location>
</feature>
<feature type="compositionally biased region" description="Low complexity" evidence="6">
    <location>
        <begin position="156"/>
        <end position="187"/>
    </location>
</feature>
<dbReference type="InterPro" id="IPR036508">
    <property type="entry name" value="Chitin-bd_dom_sf"/>
</dbReference>
<gene>
    <name evidence="9" type="ORF">Fcan01_15803</name>
</gene>
<evidence type="ECO:0000256" key="4">
    <source>
        <dbReference type="ARBA" id="ARBA00023157"/>
    </source>
</evidence>
<feature type="domain" description="Chitin-binding type-2" evidence="8">
    <location>
        <begin position="261"/>
        <end position="317"/>
    </location>
</feature>
<evidence type="ECO:0000256" key="6">
    <source>
        <dbReference type="SAM" id="MobiDB-lite"/>
    </source>
</evidence>
<sequence>MQISKLLCFFLGLALFGAQAQEEICPPGEDDWPHHECDRYWICNNGNPIESGCPPPTYWNPREHTCDHQINVPECVDGTRPPTGTTVPATTEPPTTEPPTTEPPTTEPPTTEPPTTEPPATTAAPDTTTEEVPETEPPLTTTTPPTTTEEVPETEPPLTTTVPPTTTEEVPETEPTGSTDGPTETTTRLPPGVCPETGIVKIAHPELCEAYYLCVNGDRQEPPSYCPEGLYFDVTIGECNLAADVDCEPQTTTTTTTEAPTYQCPDQGVAYIPYQGNCTLYILCIDGSQIIYRCPTGTLFDTSKLVCEDESTAVCTVGLNFAGIVANVREFYVNDVDGNEDADSDEEFGFAQFFRNRGNLFFN</sequence>